<evidence type="ECO:0000313" key="1">
    <source>
        <dbReference type="EMBL" id="GAA5504639.1"/>
    </source>
</evidence>
<comment type="caution">
    <text evidence="1">The sequence shown here is derived from an EMBL/GenBank/DDBJ whole genome shotgun (WGS) entry which is preliminary data.</text>
</comment>
<evidence type="ECO:0000313" key="2">
    <source>
        <dbReference type="Proteomes" id="UP001416858"/>
    </source>
</evidence>
<gene>
    <name evidence="1" type="ORF">Rcae01_00078</name>
</gene>
<accession>A0ABP9VHE5</accession>
<organism evidence="1 2">
    <name type="scientific">Novipirellula caenicola</name>
    <dbReference type="NCBI Taxonomy" id="1536901"/>
    <lineage>
        <taxon>Bacteria</taxon>
        <taxon>Pseudomonadati</taxon>
        <taxon>Planctomycetota</taxon>
        <taxon>Planctomycetia</taxon>
        <taxon>Pirellulales</taxon>
        <taxon>Pirellulaceae</taxon>
        <taxon>Novipirellula</taxon>
    </lineage>
</organism>
<dbReference type="EMBL" id="BAABRO010000001">
    <property type="protein sequence ID" value="GAA5504639.1"/>
    <property type="molecule type" value="Genomic_DNA"/>
</dbReference>
<reference evidence="1 2" key="1">
    <citation type="submission" date="2024-02" db="EMBL/GenBank/DDBJ databases">
        <title>Rhodopirellula caenicola NBRC 110016.</title>
        <authorList>
            <person name="Ichikawa N."/>
            <person name="Katano-Makiyama Y."/>
            <person name="Hidaka K."/>
        </authorList>
    </citation>
    <scope>NUCLEOTIDE SEQUENCE [LARGE SCALE GENOMIC DNA]</scope>
    <source>
        <strain evidence="1 2">NBRC 110016</strain>
    </source>
</reference>
<dbReference type="Proteomes" id="UP001416858">
    <property type="component" value="Unassembled WGS sequence"/>
</dbReference>
<sequence>MNPRPDEKIYNNVIWDIRRSSMTPKNWRYTRIENHHDEVLNLFGASDGERAVVTAITSNANWYALTTRRLVGVSYDGPFDIPAHLMTDCTFGDNPKGYDNVTLSVATISQSGVATATFEFETGKAWMAPENYVSWWIRKFPILDVFKFDPATR</sequence>
<proteinExistence type="predicted"/>
<protein>
    <submittedName>
        <fullName evidence="1">Uncharacterized protein</fullName>
    </submittedName>
</protein>
<name>A0ABP9VHE5_9BACT</name>
<keyword evidence="2" id="KW-1185">Reference proteome</keyword>